<gene>
    <name evidence="3" type="ORF">DN068_16260</name>
</gene>
<dbReference type="PANTHER" id="PTHR14969">
    <property type="entry name" value="SPHINGOSINE-1-PHOSPHATE PHOSPHOHYDROLASE"/>
    <property type="match status" value="1"/>
</dbReference>
<dbReference type="PANTHER" id="PTHR14969:SF13">
    <property type="entry name" value="AT30094P"/>
    <property type="match status" value="1"/>
</dbReference>
<dbReference type="CDD" id="cd01610">
    <property type="entry name" value="PAP2_like"/>
    <property type="match status" value="1"/>
</dbReference>
<keyword evidence="1" id="KW-1133">Transmembrane helix</keyword>
<dbReference type="InterPro" id="IPR036938">
    <property type="entry name" value="PAP2/HPO_sf"/>
</dbReference>
<organism evidence="3 4">
    <name type="scientific">Taibaiella soli</name>
    <dbReference type="NCBI Taxonomy" id="1649169"/>
    <lineage>
        <taxon>Bacteria</taxon>
        <taxon>Pseudomonadati</taxon>
        <taxon>Bacteroidota</taxon>
        <taxon>Chitinophagia</taxon>
        <taxon>Chitinophagales</taxon>
        <taxon>Chitinophagaceae</taxon>
        <taxon>Taibaiella</taxon>
    </lineage>
</organism>
<name>A0A2W2BD94_9BACT</name>
<keyword evidence="4" id="KW-1185">Reference proteome</keyword>
<sequence length="187" mass="20726">MSLPEYDLHILNSINHNRIKSLDLVFIGITDSAYLVALMIPLLLLLYALFKSKPLLKKKALQMLASLAFNTLVITLLKYTINRQRPFELDSTIEKLTGGGSPSFPSGHTSDAFLIATCMVLLFGGQRWSLVLVWIWAVAVAYSRIVLGVHFPSDVIAAMLIGALNALAVHFFLLKKRTKQQTNVGTI</sequence>
<dbReference type="EMBL" id="QKTW01000022">
    <property type="protein sequence ID" value="PZF71626.1"/>
    <property type="molecule type" value="Genomic_DNA"/>
</dbReference>
<feature type="transmembrane region" description="Helical" evidence="1">
    <location>
        <begin position="130"/>
        <end position="149"/>
    </location>
</feature>
<dbReference type="SUPFAM" id="SSF48317">
    <property type="entry name" value="Acid phosphatase/Vanadium-dependent haloperoxidase"/>
    <property type="match status" value="1"/>
</dbReference>
<evidence type="ECO:0000259" key="2">
    <source>
        <dbReference type="SMART" id="SM00014"/>
    </source>
</evidence>
<evidence type="ECO:0000313" key="4">
    <source>
        <dbReference type="Proteomes" id="UP000248745"/>
    </source>
</evidence>
<dbReference type="SMART" id="SM00014">
    <property type="entry name" value="acidPPc"/>
    <property type="match status" value="1"/>
</dbReference>
<comment type="caution">
    <text evidence="3">The sequence shown here is derived from an EMBL/GenBank/DDBJ whole genome shotgun (WGS) entry which is preliminary data.</text>
</comment>
<dbReference type="OrthoDB" id="9773582at2"/>
<evidence type="ECO:0000256" key="1">
    <source>
        <dbReference type="SAM" id="Phobius"/>
    </source>
</evidence>
<dbReference type="InterPro" id="IPR000326">
    <property type="entry name" value="PAP2/HPO"/>
</dbReference>
<dbReference type="Gene3D" id="1.20.144.10">
    <property type="entry name" value="Phosphatidic acid phosphatase type 2/haloperoxidase"/>
    <property type="match status" value="1"/>
</dbReference>
<reference evidence="3 4" key="1">
    <citation type="submission" date="2018-06" db="EMBL/GenBank/DDBJ databases">
        <title>Mucibacter soli gen. nov., sp. nov., a new member of the family Chitinophagaceae producing mucin.</title>
        <authorList>
            <person name="Kim M.-K."/>
            <person name="Park S."/>
            <person name="Kim T.-S."/>
            <person name="Joung Y."/>
            <person name="Han J.-H."/>
            <person name="Kim S.B."/>
        </authorList>
    </citation>
    <scope>NUCLEOTIDE SEQUENCE [LARGE SCALE GENOMIC DNA]</scope>
    <source>
        <strain evidence="3 4">R1-15</strain>
    </source>
</reference>
<dbReference type="RefSeq" id="WP_111000000.1">
    <property type="nucleotide sequence ID" value="NZ_QKTW01000022.1"/>
</dbReference>
<protein>
    <recommendedName>
        <fullName evidence="2">Phosphatidic acid phosphatase type 2/haloperoxidase domain-containing protein</fullName>
    </recommendedName>
</protein>
<keyword evidence="1" id="KW-0812">Transmembrane</keyword>
<feature type="transmembrane region" description="Helical" evidence="1">
    <location>
        <begin position="155"/>
        <end position="174"/>
    </location>
</feature>
<evidence type="ECO:0000313" key="3">
    <source>
        <dbReference type="EMBL" id="PZF71626.1"/>
    </source>
</evidence>
<keyword evidence="1" id="KW-0472">Membrane</keyword>
<dbReference type="Pfam" id="PF01569">
    <property type="entry name" value="PAP2"/>
    <property type="match status" value="1"/>
</dbReference>
<feature type="transmembrane region" description="Helical" evidence="1">
    <location>
        <begin position="24"/>
        <end position="49"/>
    </location>
</feature>
<dbReference type="Proteomes" id="UP000248745">
    <property type="component" value="Unassembled WGS sequence"/>
</dbReference>
<dbReference type="AlphaFoldDB" id="A0A2W2BD94"/>
<feature type="domain" description="Phosphatidic acid phosphatase type 2/haloperoxidase" evidence="2">
    <location>
        <begin position="58"/>
        <end position="170"/>
    </location>
</feature>
<accession>A0A2W2BD94</accession>
<proteinExistence type="predicted"/>